<evidence type="ECO:0000256" key="1">
    <source>
        <dbReference type="SAM" id="Phobius"/>
    </source>
</evidence>
<sequence>MKNHPIYPRHSGSEDQETISQINRSLENFDEAFTIDIPQAAYFEQKVKIQREKLAKKWWKELFMFTVTAAVILSFLVIALFHQPEVFLTLQVMTVIFIGLYTFYLKRKVKVSHEQP</sequence>
<evidence type="ECO:0008006" key="4">
    <source>
        <dbReference type="Google" id="ProtNLM"/>
    </source>
</evidence>
<dbReference type="OrthoDB" id="2873962at2"/>
<dbReference type="RefSeq" id="WP_137017005.1">
    <property type="nucleotide sequence ID" value="NZ_SZNS01000014.1"/>
</dbReference>
<feature type="transmembrane region" description="Helical" evidence="1">
    <location>
        <begin position="87"/>
        <end position="105"/>
    </location>
</feature>
<organism evidence="2 3">
    <name type="scientific">Peribacillus simplex</name>
    <dbReference type="NCBI Taxonomy" id="1478"/>
    <lineage>
        <taxon>Bacteria</taxon>
        <taxon>Bacillati</taxon>
        <taxon>Bacillota</taxon>
        <taxon>Bacilli</taxon>
        <taxon>Bacillales</taxon>
        <taxon>Bacillaceae</taxon>
        <taxon>Peribacillus</taxon>
    </lineage>
</organism>
<comment type="caution">
    <text evidence="2">The sequence shown here is derived from an EMBL/GenBank/DDBJ whole genome shotgun (WGS) entry which is preliminary data.</text>
</comment>
<gene>
    <name evidence="2" type="ORF">FC678_12560</name>
</gene>
<keyword evidence="1" id="KW-0472">Membrane</keyword>
<dbReference type="Proteomes" id="UP000309170">
    <property type="component" value="Unassembled WGS sequence"/>
</dbReference>
<reference evidence="2 3" key="1">
    <citation type="journal article" date="2019" name="Environ. Microbiol.">
        <title>An active ?-lactamase is a part of an orchestrated cell wall stress resistance network of Bacillus subtilis and related rhizosphere species.</title>
        <authorList>
            <person name="Bucher T."/>
            <person name="Keren-Paz A."/>
            <person name="Hausser J."/>
            <person name="Olender T."/>
            <person name="Cytryn E."/>
            <person name="Kolodkin-Gal I."/>
        </authorList>
    </citation>
    <scope>NUCLEOTIDE SEQUENCE [LARGE SCALE GENOMIC DNA]</scope>
    <source>
        <strain evidence="2 3">I4</strain>
    </source>
</reference>
<name>A0A9X8ZGV0_9BACI</name>
<protein>
    <recommendedName>
        <fullName evidence="4">YxlC family protein</fullName>
    </recommendedName>
</protein>
<proteinExistence type="predicted"/>
<dbReference type="Pfam" id="PF17280">
    <property type="entry name" value="DUF5345"/>
    <property type="match status" value="1"/>
</dbReference>
<keyword evidence="1" id="KW-0812">Transmembrane</keyword>
<dbReference type="InterPro" id="IPR035238">
    <property type="entry name" value="DUF5345"/>
</dbReference>
<accession>A0A9X8ZGV0</accession>
<evidence type="ECO:0000313" key="2">
    <source>
        <dbReference type="EMBL" id="TKH11332.1"/>
    </source>
</evidence>
<feature type="transmembrane region" description="Helical" evidence="1">
    <location>
        <begin position="62"/>
        <end position="81"/>
    </location>
</feature>
<dbReference type="AlphaFoldDB" id="A0A9X8ZGV0"/>
<keyword evidence="1" id="KW-1133">Transmembrane helix</keyword>
<evidence type="ECO:0000313" key="3">
    <source>
        <dbReference type="Proteomes" id="UP000309170"/>
    </source>
</evidence>
<dbReference type="EMBL" id="SZNT01000163">
    <property type="protein sequence ID" value="TKH11332.1"/>
    <property type="molecule type" value="Genomic_DNA"/>
</dbReference>